<protein>
    <submittedName>
        <fullName evidence="6">DNA-binding transcriptional LysR family regulator</fullName>
    </submittedName>
</protein>
<dbReference type="InterPro" id="IPR000847">
    <property type="entry name" value="LysR_HTH_N"/>
</dbReference>
<dbReference type="GO" id="GO:0000976">
    <property type="term" value="F:transcription cis-regulatory region binding"/>
    <property type="evidence" value="ECO:0007669"/>
    <property type="project" value="TreeGrafter"/>
</dbReference>
<keyword evidence="3 6" id="KW-0238">DNA-binding</keyword>
<keyword evidence="7" id="KW-1185">Reference proteome</keyword>
<evidence type="ECO:0000256" key="1">
    <source>
        <dbReference type="ARBA" id="ARBA00009437"/>
    </source>
</evidence>
<gene>
    <name evidence="6" type="ORF">EDB95_3848</name>
</gene>
<dbReference type="EMBL" id="SODV01000002">
    <property type="protein sequence ID" value="TDW96026.1"/>
    <property type="molecule type" value="Genomic_DNA"/>
</dbReference>
<dbReference type="InterPro" id="IPR036390">
    <property type="entry name" value="WH_DNA-bd_sf"/>
</dbReference>
<dbReference type="CDD" id="cd08420">
    <property type="entry name" value="PBP2_CysL_like"/>
    <property type="match status" value="1"/>
</dbReference>
<keyword evidence="4" id="KW-0804">Transcription</keyword>
<dbReference type="FunFam" id="1.10.10.10:FF:000001">
    <property type="entry name" value="LysR family transcriptional regulator"/>
    <property type="match status" value="1"/>
</dbReference>
<proteinExistence type="inferred from homology"/>
<dbReference type="Proteomes" id="UP000294498">
    <property type="component" value="Unassembled WGS sequence"/>
</dbReference>
<dbReference type="Pfam" id="PF00126">
    <property type="entry name" value="HTH_1"/>
    <property type="match status" value="1"/>
</dbReference>
<comment type="similarity">
    <text evidence="1">Belongs to the LysR transcriptional regulatory family.</text>
</comment>
<name>A0A4R8DFZ6_9BACT</name>
<dbReference type="InterPro" id="IPR036388">
    <property type="entry name" value="WH-like_DNA-bd_sf"/>
</dbReference>
<dbReference type="InterPro" id="IPR005119">
    <property type="entry name" value="LysR_subst-bd"/>
</dbReference>
<dbReference type="SUPFAM" id="SSF46785">
    <property type="entry name" value="Winged helix' DNA-binding domain"/>
    <property type="match status" value="1"/>
</dbReference>
<evidence type="ECO:0000256" key="2">
    <source>
        <dbReference type="ARBA" id="ARBA00023015"/>
    </source>
</evidence>
<dbReference type="PANTHER" id="PTHR30126">
    <property type="entry name" value="HTH-TYPE TRANSCRIPTIONAL REGULATOR"/>
    <property type="match status" value="1"/>
</dbReference>
<organism evidence="6 7">
    <name type="scientific">Dinghuibacter silviterrae</name>
    <dbReference type="NCBI Taxonomy" id="1539049"/>
    <lineage>
        <taxon>Bacteria</taxon>
        <taxon>Pseudomonadati</taxon>
        <taxon>Bacteroidota</taxon>
        <taxon>Chitinophagia</taxon>
        <taxon>Chitinophagales</taxon>
        <taxon>Chitinophagaceae</taxon>
        <taxon>Dinghuibacter</taxon>
    </lineage>
</organism>
<dbReference type="PANTHER" id="PTHR30126:SF39">
    <property type="entry name" value="HTH-TYPE TRANSCRIPTIONAL REGULATOR CYSL"/>
    <property type="match status" value="1"/>
</dbReference>
<dbReference type="GO" id="GO:0003700">
    <property type="term" value="F:DNA-binding transcription factor activity"/>
    <property type="evidence" value="ECO:0007669"/>
    <property type="project" value="InterPro"/>
</dbReference>
<evidence type="ECO:0000256" key="3">
    <source>
        <dbReference type="ARBA" id="ARBA00023125"/>
    </source>
</evidence>
<evidence type="ECO:0000313" key="7">
    <source>
        <dbReference type="Proteomes" id="UP000294498"/>
    </source>
</evidence>
<dbReference type="SUPFAM" id="SSF53850">
    <property type="entry name" value="Periplasmic binding protein-like II"/>
    <property type="match status" value="1"/>
</dbReference>
<dbReference type="OrthoDB" id="9785745at2"/>
<sequence length="295" mass="33337">MSDFRLEVFYKVATLGSFTKAAEALYITQPAVTKHIRELESQWGLPLFERKGNTIHLTDAGQIVRQHAERIFDAYRGLEFDLSTLKQQLSGRLRLGASTTIAQYILPPALALFNQRFPHIRVSLINENSHIVEKALLEREIDLGLVENASRNKTLKYVPFMEDELVLVTATHHGLYRKTPLSLKTLMGIPLVLREKGSGTLEVLEKYLRAQDLSPRDLNVRMYLGSSEGIKAYLQASDCCSIVSIKTIAPEVASGRLRVLEIDNCRLLRQLSFVHLQGQAEPLPAFFMQYIGRSL</sequence>
<keyword evidence="2" id="KW-0805">Transcription regulation</keyword>
<dbReference type="Gene3D" id="1.10.10.10">
    <property type="entry name" value="Winged helix-like DNA-binding domain superfamily/Winged helix DNA-binding domain"/>
    <property type="match status" value="1"/>
</dbReference>
<accession>A0A4R8DFZ6</accession>
<dbReference type="RefSeq" id="WP_133995923.1">
    <property type="nucleotide sequence ID" value="NZ_SODV01000002.1"/>
</dbReference>
<comment type="caution">
    <text evidence="6">The sequence shown here is derived from an EMBL/GenBank/DDBJ whole genome shotgun (WGS) entry which is preliminary data.</text>
</comment>
<dbReference type="Pfam" id="PF03466">
    <property type="entry name" value="LysR_substrate"/>
    <property type="match status" value="1"/>
</dbReference>
<evidence type="ECO:0000259" key="5">
    <source>
        <dbReference type="PROSITE" id="PS50931"/>
    </source>
</evidence>
<feature type="domain" description="HTH lysR-type" evidence="5">
    <location>
        <begin position="1"/>
        <end position="58"/>
    </location>
</feature>
<evidence type="ECO:0000313" key="6">
    <source>
        <dbReference type="EMBL" id="TDW96026.1"/>
    </source>
</evidence>
<dbReference type="PRINTS" id="PR00039">
    <property type="entry name" value="HTHLYSR"/>
</dbReference>
<reference evidence="6 7" key="1">
    <citation type="submission" date="2019-03" db="EMBL/GenBank/DDBJ databases">
        <title>Genomic Encyclopedia of Type Strains, Phase IV (KMG-IV): sequencing the most valuable type-strain genomes for metagenomic binning, comparative biology and taxonomic classification.</title>
        <authorList>
            <person name="Goeker M."/>
        </authorList>
    </citation>
    <scope>NUCLEOTIDE SEQUENCE [LARGE SCALE GENOMIC DNA]</scope>
    <source>
        <strain evidence="6 7">DSM 100059</strain>
    </source>
</reference>
<dbReference type="Gene3D" id="3.40.190.290">
    <property type="match status" value="1"/>
</dbReference>
<dbReference type="PROSITE" id="PS50931">
    <property type="entry name" value="HTH_LYSR"/>
    <property type="match status" value="1"/>
</dbReference>
<dbReference type="AlphaFoldDB" id="A0A4R8DFZ6"/>
<evidence type="ECO:0000256" key="4">
    <source>
        <dbReference type="ARBA" id="ARBA00023163"/>
    </source>
</evidence>